<dbReference type="EMBL" id="JAIVGD010000001">
    <property type="protein sequence ID" value="KAH0780866.1"/>
    <property type="molecule type" value="Genomic_DNA"/>
</dbReference>
<feature type="region of interest" description="Disordered" evidence="1">
    <location>
        <begin position="70"/>
        <end position="217"/>
    </location>
</feature>
<evidence type="ECO:0000313" key="3">
    <source>
        <dbReference type="Proteomes" id="UP000826656"/>
    </source>
</evidence>
<organism evidence="2 3">
    <name type="scientific">Solanum tuberosum</name>
    <name type="common">Potato</name>
    <dbReference type="NCBI Taxonomy" id="4113"/>
    <lineage>
        <taxon>Eukaryota</taxon>
        <taxon>Viridiplantae</taxon>
        <taxon>Streptophyta</taxon>
        <taxon>Embryophyta</taxon>
        <taxon>Tracheophyta</taxon>
        <taxon>Spermatophyta</taxon>
        <taxon>Magnoliopsida</taxon>
        <taxon>eudicotyledons</taxon>
        <taxon>Gunneridae</taxon>
        <taxon>Pentapetalae</taxon>
        <taxon>asterids</taxon>
        <taxon>lamiids</taxon>
        <taxon>Solanales</taxon>
        <taxon>Solanaceae</taxon>
        <taxon>Solanoideae</taxon>
        <taxon>Solaneae</taxon>
        <taxon>Solanum</taxon>
    </lineage>
</organism>
<comment type="caution">
    <text evidence="2">The sequence shown here is derived from an EMBL/GenBank/DDBJ whole genome shotgun (WGS) entry which is preliminary data.</text>
</comment>
<proteinExistence type="predicted"/>
<keyword evidence="3" id="KW-1185">Reference proteome</keyword>
<dbReference type="PANTHER" id="PTHR12398">
    <property type="entry name" value="PROTEIN PHOSPHATASE INHIBITOR"/>
    <property type="match status" value="1"/>
</dbReference>
<reference evidence="2 3" key="1">
    <citation type="journal article" date="2021" name="bioRxiv">
        <title>Chromosome-scale and haplotype-resolved genome assembly of a tetraploid potato cultivar.</title>
        <authorList>
            <person name="Sun H."/>
            <person name="Jiao W.-B."/>
            <person name="Krause K."/>
            <person name="Campoy J.A."/>
            <person name="Goel M."/>
            <person name="Folz-Donahue K."/>
            <person name="Kukat C."/>
            <person name="Huettel B."/>
            <person name="Schneeberger K."/>
        </authorList>
    </citation>
    <scope>NUCLEOTIDE SEQUENCE [LARGE SCALE GENOMIC DNA]</scope>
    <source>
        <strain evidence="2">SolTubOtavaFocal</strain>
        <tissue evidence="2">Leaves</tissue>
    </source>
</reference>
<accession>A0ABQ7WJG1</accession>
<dbReference type="PANTHER" id="PTHR12398:SF39">
    <property type="entry name" value="PROTEIN GLC8-LIKE ISOFORM X1"/>
    <property type="match status" value="1"/>
</dbReference>
<protein>
    <recommendedName>
        <fullName evidence="4">Protein phosphatase inhibitor 2 containing protein</fullName>
    </recommendedName>
</protein>
<sequence length="217" mass="24398">MKAFKIEDPLNLSAECIGQGRVYFLLSISLLPTHCHCKNFQLETASTKQNLIILGKMGAHVKWDEANLEEIEANKPERQKITEPKTPFHRSIEDDDGSPSPWDTIEEASALDEASSSENKSRQSGWPSSDDEADIMDQDDEDSGSERSRSFREHRRAHYDEYRKIKELRREGSSLEGASDDEIEDLEKRDGRCNTSSSLTSAVEGIDISEGSTDDSK</sequence>
<feature type="compositionally biased region" description="Acidic residues" evidence="1">
    <location>
        <begin position="129"/>
        <end position="143"/>
    </location>
</feature>
<evidence type="ECO:0008006" key="4">
    <source>
        <dbReference type="Google" id="ProtNLM"/>
    </source>
</evidence>
<evidence type="ECO:0000313" key="2">
    <source>
        <dbReference type="EMBL" id="KAH0780866.1"/>
    </source>
</evidence>
<dbReference type="InterPro" id="IPR007062">
    <property type="entry name" value="PPI-2"/>
</dbReference>
<feature type="compositionally biased region" description="Basic and acidic residues" evidence="1">
    <location>
        <begin position="158"/>
        <end position="173"/>
    </location>
</feature>
<feature type="compositionally biased region" description="Basic and acidic residues" evidence="1">
    <location>
        <begin position="72"/>
        <end position="83"/>
    </location>
</feature>
<name>A0ABQ7WJG1_SOLTU</name>
<dbReference type="Pfam" id="PF04979">
    <property type="entry name" value="IPP-2"/>
    <property type="match status" value="1"/>
</dbReference>
<evidence type="ECO:0000256" key="1">
    <source>
        <dbReference type="SAM" id="MobiDB-lite"/>
    </source>
</evidence>
<dbReference type="Proteomes" id="UP000826656">
    <property type="component" value="Unassembled WGS sequence"/>
</dbReference>
<gene>
    <name evidence="2" type="ORF">KY290_000464</name>
</gene>